<evidence type="ECO:0000256" key="1">
    <source>
        <dbReference type="ARBA" id="ARBA00004323"/>
    </source>
</evidence>
<comment type="subcellular location">
    <subcellularLocation>
        <location evidence="1 13">Golgi apparatus membrane</location>
        <topology evidence="1 13">Single-pass type II membrane protein</topology>
    </subcellularLocation>
</comment>
<reference evidence="14" key="2">
    <citation type="submission" date="2025-09" db="UniProtKB">
        <authorList>
            <consortium name="Ensembl"/>
        </authorList>
    </citation>
    <scope>IDENTIFICATION</scope>
</reference>
<evidence type="ECO:0000256" key="8">
    <source>
        <dbReference type="ARBA" id="ARBA00022989"/>
    </source>
</evidence>
<evidence type="ECO:0000256" key="5">
    <source>
        <dbReference type="ARBA" id="ARBA00022679"/>
    </source>
</evidence>
<protein>
    <recommendedName>
        <fullName evidence="13">Hexosyltransferase</fullName>
        <ecNumber evidence="13">2.4.1.-</ecNumber>
    </recommendedName>
</protein>
<dbReference type="OMA" id="YHATITR"/>
<evidence type="ECO:0000256" key="13">
    <source>
        <dbReference type="RuleBase" id="RU363063"/>
    </source>
</evidence>
<dbReference type="FunFam" id="3.90.550.50:FF:000001">
    <property type="entry name" value="Hexosyltransferase"/>
    <property type="match status" value="1"/>
</dbReference>
<name>A0A8C5A622_GADMO</name>
<reference evidence="14" key="1">
    <citation type="submission" date="2025-08" db="UniProtKB">
        <authorList>
            <consortium name="Ensembl"/>
        </authorList>
    </citation>
    <scope>IDENTIFICATION</scope>
</reference>
<dbReference type="GO" id="GO:0008499">
    <property type="term" value="F:N-acetyl-beta-D-glucosaminide beta-(1,3)-galactosyltransferase activity"/>
    <property type="evidence" value="ECO:0007669"/>
    <property type="project" value="TreeGrafter"/>
</dbReference>
<comment type="similarity">
    <text evidence="3 13">Belongs to the glycosyltransferase 31 family.</text>
</comment>
<keyword evidence="5" id="KW-0808">Transferase</keyword>
<dbReference type="GeneTree" id="ENSGT00940000163421"/>
<keyword evidence="15" id="KW-1185">Reference proteome</keyword>
<evidence type="ECO:0000256" key="3">
    <source>
        <dbReference type="ARBA" id="ARBA00008661"/>
    </source>
</evidence>
<dbReference type="InterPro" id="IPR002659">
    <property type="entry name" value="Glyco_trans_31"/>
</dbReference>
<keyword evidence="4 13" id="KW-0328">Glycosyltransferase</keyword>
<keyword evidence="12" id="KW-0325">Glycoprotein</keyword>
<keyword evidence="10" id="KW-0443">Lipid metabolism</keyword>
<dbReference type="Pfam" id="PF01762">
    <property type="entry name" value="Galactosyl_T"/>
    <property type="match status" value="1"/>
</dbReference>
<keyword evidence="8" id="KW-1133">Transmembrane helix</keyword>
<comment type="pathway">
    <text evidence="2">Protein modification; protein glycosylation.</text>
</comment>
<evidence type="ECO:0000256" key="11">
    <source>
        <dbReference type="ARBA" id="ARBA00023136"/>
    </source>
</evidence>
<evidence type="ECO:0000256" key="12">
    <source>
        <dbReference type="ARBA" id="ARBA00023180"/>
    </source>
</evidence>
<keyword evidence="9 13" id="KW-0333">Golgi apparatus</keyword>
<dbReference type="GO" id="GO:0006629">
    <property type="term" value="P:lipid metabolic process"/>
    <property type="evidence" value="ECO:0007669"/>
    <property type="project" value="UniProtKB-KW"/>
</dbReference>
<dbReference type="Gene3D" id="3.90.550.50">
    <property type="match status" value="1"/>
</dbReference>
<dbReference type="Proteomes" id="UP000694546">
    <property type="component" value="Chromosome 10"/>
</dbReference>
<sequence length="250" mass="29048">ISPYWDTSCPHQTLAPHNRVARNAIRDTWAGETTVLGKRVSHFFLLGQSEDQDNYLQDQSVEHRDLLQGDFVDTYHNLTIKTMLMLQWLDSRCPGASYAMKTDSDTFINVRSLMKELHRTPRHGYMTGNVVRKAHVHRDPNSKWFMSYNEYFESMYPPYALGLCYVFSMDLPGKLVVASWQVKAVWLEDVYLGMCMRYLGVDLTDPPAHSLFLTSKMFLLLEAPWNRIIAAELESPQQLLDVWRNYKMGN</sequence>
<evidence type="ECO:0000256" key="6">
    <source>
        <dbReference type="ARBA" id="ARBA00022692"/>
    </source>
</evidence>
<evidence type="ECO:0000256" key="10">
    <source>
        <dbReference type="ARBA" id="ARBA00023098"/>
    </source>
</evidence>
<dbReference type="EC" id="2.4.1.-" evidence="13"/>
<proteinExistence type="inferred from homology"/>
<dbReference type="AlphaFoldDB" id="A0A8C5A622"/>
<evidence type="ECO:0000256" key="4">
    <source>
        <dbReference type="ARBA" id="ARBA00022676"/>
    </source>
</evidence>
<evidence type="ECO:0000256" key="2">
    <source>
        <dbReference type="ARBA" id="ARBA00004922"/>
    </source>
</evidence>
<keyword evidence="11" id="KW-0472">Membrane</keyword>
<dbReference type="GO" id="GO:0006493">
    <property type="term" value="P:protein O-linked glycosylation"/>
    <property type="evidence" value="ECO:0007669"/>
    <property type="project" value="TreeGrafter"/>
</dbReference>
<keyword evidence="7" id="KW-0735">Signal-anchor</keyword>
<evidence type="ECO:0000313" key="14">
    <source>
        <dbReference type="Ensembl" id="ENSGMOP00000026649.1"/>
    </source>
</evidence>
<dbReference type="GO" id="GO:0000139">
    <property type="term" value="C:Golgi membrane"/>
    <property type="evidence" value="ECO:0007669"/>
    <property type="project" value="UniProtKB-SubCell"/>
</dbReference>
<evidence type="ECO:0000256" key="7">
    <source>
        <dbReference type="ARBA" id="ARBA00022968"/>
    </source>
</evidence>
<accession>A0A8C5A622</accession>
<dbReference type="Ensembl" id="ENSGMOT00000036246.1">
    <property type="protein sequence ID" value="ENSGMOP00000026649.1"/>
    <property type="gene ID" value="ENSGMOG00000036718.1"/>
</dbReference>
<keyword evidence="6" id="KW-0812">Transmembrane</keyword>
<evidence type="ECO:0000256" key="9">
    <source>
        <dbReference type="ARBA" id="ARBA00023034"/>
    </source>
</evidence>
<dbReference type="PANTHER" id="PTHR11214:SF115">
    <property type="entry name" value="HEXOSYLTRANSFERASE"/>
    <property type="match status" value="1"/>
</dbReference>
<organism evidence="14 15">
    <name type="scientific">Gadus morhua</name>
    <name type="common">Atlantic cod</name>
    <dbReference type="NCBI Taxonomy" id="8049"/>
    <lineage>
        <taxon>Eukaryota</taxon>
        <taxon>Metazoa</taxon>
        <taxon>Chordata</taxon>
        <taxon>Craniata</taxon>
        <taxon>Vertebrata</taxon>
        <taxon>Euteleostomi</taxon>
        <taxon>Actinopterygii</taxon>
        <taxon>Neopterygii</taxon>
        <taxon>Teleostei</taxon>
        <taxon>Neoteleostei</taxon>
        <taxon>Acanthomorphata</taxon>
        <taxon>Zeiogadaria</taxon>
        <taxon>Gadariae</taxon>
        <taxon>Gadiformes</taxon>
        <taxon>Gadoidei</taxon>
        <taxon>Gadidae</taxon>
        <taxon>Gadus</taxon>
    </lineage>
</organism>
<evidence type="ECO:0000313" key="15">
    <source>
        <dbReference type="Proteomes" id="UP000694546"/>
    </source>
</evidence>
<dbReference type="PANTHER" id="PTHR11214">
    <property type="entry name" value="BETA-1,3-N-ACETYLGLUCOSAMINYLTRANSFERASE"/>
    <property type="match status" value="1"/>
</dbReference>